<dbReference type="Proteomes" id="UP000320421">
    <property type="component" value="Chromosome"/>
</dbReference>
<dbReference type="EMBL" id="CP036266">
    <property type="protein sequence ID" value="QDT18480.1"/>
    <property type="molecule type" value="Genomic_DNA"/>
</dbReference>
<evidence type="ECO:0000313" key="2">
    <source>
        <dbReference type="Proteomes" id="UP000320421"/>
    </source>
</evidence>
<reference evidence="1 2" key="1">
    <citation type="submission" date="2019-02" db="EMBL/GenBank/DDBJ databases">
        <title>Deep-cultivation of Planctomycetes and their phenomic and genomic characterization uncovers novel biology.</title>
        <authorList>
            <person name="Wiegand S."/>
            <person name="Jogler M."/>
            <person name="Boedeker C."/>
            <person name="Pinto D."/>
            <person name="Vollmers J."/>
            <person name="Rivas-Marin E."/>
            <person name="Kohn T."/>
            <person name="Peeters S.H."/>
            <person name="Heuer A."/>
            <person name="Rast P."/>
            <person name="Oberbeckmann S."/>
            <person name="Bunk B."/>
            <person name="Jeske O."/>
            <person name="Meyerdierks A."/>
            <person name="Storesund J.E."/>
            <person name="Kallscheuer N."/>
            <person name="Luecker S."/>
            <person name="Lage O.M."/>
            <person name="Pohl T."/>
            <person name="Merkel B.J."/>
            <person name="Hornburger P."/>
            <person name="Mueller R.-W."/>
            <person name="Bruemmer F."/>
            <person name="Labrenz M."/>
            <person name="Spormann A.M."/>
            <person name="Op den Camp H."/>
            <person name="Overmann J."/>
            <person name="Amann R."/>
            <person name="Jetten M.S.M."/>
            <person name="Mascher T."/>
            <person name="Medema M.H."/>
            <person name="Devos D.P."/>
            <person name="Kaster A.-K."/>
            <person name="Ovreas L."/>
            <person name="Rohde M."/>
            <person name="Galperin M.Y."/>
            <person name="Jogler C."/>
        </authorList>
    </citation>
    <scope>NUCLEOTIDE SEQUENCE [LARGE SCALE GENOMIC DNA]</scope>
    <source>
        <strain evidence="1 2">HG66A1</strain>
    </source>
</reference>
<evidence type="ECO:0000313" key="1">
    <source>
        <dbReference type="EMBL" id="QDT18480.1"/>
    </source>
</evidence>
<name>A0A517PGG7_9PLAN</name>
<proteinExistence type="predicted"/>
<sequence>MDDRPGGSGEINRPQLVSGFQIRTSAETQLTVPCRARYCGRKRLDVETRATTAPRLAYSLYYKVSEISETISRLVS</sequence>
<accession>A0A517PGG7</accession>
<organism evidence="1 2">
    <name type="scientific">Gimesia chilikensis</name>
    <dbReference type="NCBI Taxonomy" id="2605989"/>
    <lineage>
        <taxon>Bacteria</taxon>
        <taxon>Pseudomonadati</taxon>
        <taxon>Planctomycetota</taxon>
        <taxon>Planctomycetia</taxon>
        <taxon>Planctomycetales</taxon>
        <taxon>Planctomycetaceae</taxon>
        <taxon>Gimesia</taxon>
    </lineage>
</organism>
<dbReference type="AlphaFoldDB" id="A0A517PGG7"/>
<keyword evidence="2" id="KW-1185">Reference proteome</keyword>
<gene>
    <name evidence="1" type="ORF">HG66A1_02410</name>
</gene>
<protein>
    <submittedName>
        <fullName evidence="1">Uncharacterized protein</fullName>
    </submittedName>
</protein>